<dbReference type="InterPro" id="IPR010981">
    <property type="entry name" value="SinR/SinI_dimer_dom"/>
</dbReference>
<keyword evidence="3" id="KW-1185">Reference proteome</keyword>
<name>A0ABT9ZEQ3_9BACI</name>
<dbReference type="SUPFAM" id="SSF47406">
    <property type="entry name" value="SinR repressor dimerisation domain-like"/>
    <property type="match status" value="1"/>
</dbReference>
<dbReference type="GO" id="GO:0003677">
    <property type="term" value="F:DNA binding"/>
    <property type="evidence" value="ECO:0007669"/>
    <property type="project" value="UniProtKB-KW"/>
</dbReference>
<gene>
    <name evidence="2" type="ORF">J2S19_001570</name>
</gene>
<sequence length="41" mass="4835">MLESLLVERIDIEWAELILDALEIGLSPDDIRAFFNQYRPE</sequence>
<reference evidence="2 3" key="1">
    <citation type="submission" date="2023-07" db="EMBL/GenBank/DDBJ databases">
        <title>Genomic Encyclopedia of Type Strains, Phase IV (KMG-IV): sequencing the most valuable type-strain genomes for metagenomic binning, comparative biology and taxonomic classification.</title>
        <authorList>
            <person name="Goeker M."/>
        </authorList>
    </citation>
    <scope>NUCLEOTIDE SEQUENCE [LARGE SCALE GENOMIC DNA]</scope>
    <source>
        <strain evidence="2 3">DSM 29005</strain>
    </source>
</reference>
<dbReference type="Proteomes" id="UP001234495">
    <property type="component" value="Unassembled WGS sequence"/>
</dbReference>
<dbReference type="InterPro" id="IPR036281">
    <property type="entry name" value="SinR/SinI_dimer_dom_sf"/>
</dbReference>
<proteinExistence type="predicted"/>
<keyword evidence="2" id="KW-0238">DNA-binding</keyword>
<feature type="domain" description="Sin" evidence="1">
    <location>
        <begin position="1"/>
        <end position="39"/>
    </location>
</feature>
<dbReference type="EMBL" id="JAUSUD010000005">
    <property type="protein sequence ID" value="MDQ0230316.1"/>
    <property type="molecule type" value="Genomic_DNA"/>
</dbReference>
<organism evidence="2 3">
    <name type="scientific">Metabacillus malikii</name>
    <dbReference type="NCBI Taxonomy" id="1504265"/>
    <lineage>
        <taxon>Bacteria</taxon>
        <taxon>Bacillati</taxon>
        <taxon>Bacillota</taxon>
        <taxon>Bacilli</taxon>
        <taxon>Bacillales</taxon>
        <taxon>Bacillaceae</taxon>
        <taxon>Metabacillus</taxon>
    </lineage>
</organism>
<comment type="caution">
    <text evidence="2">The sequence shown here is derived from an EMBL/GenBank/DDBJ whole genome shotgun (WGS) entry which is preliminary data.</text>
</comment>
<protein>
    <submittedName>
        <fullName evidence="2">DNA-binding transcriptional MerR regulator</fullName>
    </submittedName>
</protein>
<evidence type="ECO:0000313" key="2">
    <source>
        <dbReference type="EMBL" id="MDQ0230316.1"/>
    </source>
</evidence>
<dbReference type="RefSeq" id="WP_307339419.1">
    <property type="nucleotide sequence ID" value="NZ_JAUSUD010000005.1"/>
</dbReference>
<dbReference type="PROSITE" id="PS51500">
    <property type="entry name" value="SIN"/>
    <property type="match status" value="1"/>
</dbReference>
<evidence type="ECO:0000313" key="3">
    <source>
        <dbReference type="Proteomes" id="UP001234495"/>
    </source>
</evidence>
<accession>A0ABT9ZEQ3</accession>
<evidence type="ECO:0000259" key="1">
    <source>
        <dbReference type="PROSITE" id="PS51500"/>
    </source>
</evidence>
<dbReference type="Pfam" id="PF08671">
    <property type="entry name" value="SinI"/>
    <property type="match status" value="1"/>
</dbReference>